<name>A0ABQ4T8V2_METOR</name>
<evidence type="ECO:0000259" key="2">
    <source>
        <dbReference type="Pfam" id="PF09917"/>
    </source>
</evidence>
<proteinExistence type="predicted"/>
<dbReference type="Proteomes" id="UP001055156">
    <property type="component" value="Unassembled WGS sequence"/>
</dbReference>
<reference evidence="3" key="1">
    <citation type="journal article" date="2021" name="Front. Microbiol.">
        <title>Comprehensive Comparative Genomics and Phenotyping of Methylobacterium Species.</title>
        <authorList>
            <person name="Alessa O."/>
            <person name="Ogura Y."/>
            <person name="Fujitani Y."/>
            <person name="Takami H."/>
            <person name="Hayashi T."/>
            <person name="Sahin N."/>
            <person name="Tani A."/>
        </authorList>
    </citation>
    <scope>NUCLEOTIDE SEQUENCE</scope>
    <source>
        <strain evidence="3">NBRC 15689</strain>
    </source>
</reference>
<gene>
    <name evidence="3" type="ORF">LKMONMHP_2973</name>
</gene>
<keyword evidence="4" id="KW-1185">Reference proteome</keyword>
<feature type="signal peptide" evidence="1">
    <location>
        <begin position="1"/>
        <end position="29"/>
    </location>
</feature>
<organism evidence="3 4">
    <name type="scientific">Methylobacterium organophilum</name>
    <dbReference type="NCBI Taxonomy" id="410"/>
    <lineage>
        <taxon>Bacteria</taxon>
        <taxon>Pseudomonadati</taxon>
        <taxon>Pseudomonadota</taxon>
        <taxon>Alphaproteobacteria</taxon>
        <taxon>Hyphomicrobiales</taxon>
        <taxon>Methylobacteriaceae</taxon>
        <taxon>Methylobacterium</taxon>
    </lineage>
</organism>
<feature type="chain" id="PRO_5046259355" description="DUF2147 domain-containing protein" evidence="1">
    <location>
        <begin position="30"/>
        <end position="144"/>
    </location>
</feature>
<evidence type="ECO:0000313" key="3">
    <source>
        <dbReference type="EMBL" id="GJE28107.1"/>
    </source>
</evidence>
<reference evidence="3" key="2">
    <citation type="submission" date="2021-08" db="EMBL/GenBank/DDBJ databases">
        <authorList>
            <person name="Tani A."/>
            <person name="Ola A."/>
            <person name="Ogura Y."/>
            <person name="Katsura K."/>
            <person name="Hayashi T."/>
        </authorList>
    </citation>
    <scope>NUCLEOTIDE SEQUENCE</scope>
    <source>
        <strain evidence="3">NBRC 15689</strain>
    </source>
</reference>
<dbReference type="PANTHER" id="PTHR36919">
    <property type="entry name" value="BLR1215 PROTEIN"/>
    <property type="match status" value="1"/>
</dbReference>
<keyword evidence="1" id="KW-0732">Signal</keyword>
<comment type="caution">
    <text evidence="3">The sequence shown here is derived from an EMBL/GenBank/DDBJ whole genome shotgun (WGS) entry which is preliminary data.</text>
</comment>
<evidence type="ECO:0000256" key="1">
    <source>
        <dbReference type="SAM" id="SignalP"/>
    </source>
</evidence>
<dbReference type="RefSeq" id="WP_238311897.1">
    <property type="nucleotide sequence ID" value="NZ_BPQV01000008.1"/>
</dbReference>
<dbReference type="InterPro" id="IPR019223">
    <property type="entry name" value="DUF2147"/>
</dbReference>
<accession>A0ABQ4T8V2</accession>
<dbReference type="Pfam" id="PF09917">
    <property type="entry name" value="DUF2147"/>
    <property type="match status" value="1"/>
</dbReference>
<protein>
    <recommendedName>
        <fullName evidence="2">DUF2147 domain-containing protein</fullName>
    </recommendedName>
</protein>
<feature type="domain" description="DUF2147" evidence="2">
    <location>
        <begin position="37"/>
        <end position="142"/>
    </location>
</feature>
<dbReference type="PANTHER" id="PTHR36919:SF2">
    <property type="entry name" value="BLL6627 PROTEIN"/>
    <property type="match status" value="1"/>
</dbReference>
<dbReference type="Gene3D" id="2.40.128.520">
    <property type="match status" value="1"/>
</dbReference>
<sequence>MARRAGTVGLVRSTAVALCLGLSAGSALAQKAADPSGLWLTETKGSRVKIAPCGAGYCGTLASIGGGELDVNNPDPALRSRKLVGIQILDARTPASGSYEGSLYNPKDGKTYSGSLTPKGPDTIEVAGCVLGVLCKRQTWTRVR</sequence>
<evidence type="ECO:0000313" key="4">
    <source>
        <dbReference type="Proteomes" id="UP001055156"/>
    </source>
</evidence>
<dbReference type="EMBL" id="BPQV01000008">
    <property type="protein sequence ID" value="GJE28107.1"/>
    <property type="molecule type" value="Genomic_DNA"/>
</dbReference>